<dbReference type="SUPFAM" id="SSF47781">
    <property type="entry name" value="RuvA domain 2-like"/>
    <property type="match status" value="2"/>
</dbReference>
<dbReference type="GO" id="GO:0003735">
    <property type="term" value="F:structural constituent of ribosome"/>
    <property type="evidence" value="ECO:0007669"/>
    <property type="project" value="TreeGrafter"/>
</dbReference>
<dbReference type="GO" id="GO:0005737">
    <property type="term" value="C:cytoplasm"/>
    <property type="evidence" value="ECO:0007669"/>
    <property type="project" value="UniProtKB-ARBA"/>
</dbReference>
<dbReference type="Pfam" id="PF12836">
    <property type="entry name" value="HHH_3"/>
    <property type="match status" value="1"/>
</dbReference>
<dbReference type="InterPro" id="IPR012337">
    <property type="entry name" value="RNaseH-like_sf"/>
</dbReference>
<dbReference type="PANTHER" id="PTHR10724:SF10">
    <property type="entry name" value="S1 RNA-BINDING DOMAIN-CONTAINING PROTEIN 1"/>
    <property type="match status" value="1"/>
</dbReference>
<dbReference type="FunFam" id="3.30.420.140:FF:000001">
    <property type="entry name" value="RNA-binding transcriptional accessory protein"/>
    <property type="match status" value="1"/>
</dbReference>
<dbReference type="AlphaFoldDB" id="F0NZH5"/>
<dbReference type="InterPro" id="IPR050437">
    <property type="entry name" value="Ribos_protein_bS1-like"/>
</dbReference>
<dbReference type="FunFam" id="2.40.50.140:FF:000051">
    <property type="entry name" value="RNA-binding transcriptional accessory protein"/>
    <property type="match status" value="1"/>
</dbReference>
<gene>
    <name evidence="2" type="ordered locus">Weevi_1624</name>
</gene>
<dbReference type="KEGG" id="wvi:Weevi_1624"/>
<dbReference type="InterPro" id="IPR023323">
    <property type="entry name" value="Tex-like_dom_sf"/>
</dbReference>
<dbReference type="SUPFAM" id="SSF158832">
    <property type="entry name" value="Tex N-terminal region-like"/>
    <property type="match status" value="1"/>
</dbReference>
<dbReference type="SUPFAM" id="SSF50249">
    <property type="entry name" value="Nucleic acid-binding proteins"/>
    <property type="match status" value="1"/>
</dbReference>
<dbReference type="GO" id="GO:0006412">
    <property type="term" value="P:translation"/>
    <property type="evidence" value="ECO:0007669"/>
    <property type="project" value="TreeGrafter"/>
</dbReference>
<dbReference type="InterPro" id="IPR037027">
    <property type="entry name" value="YqgF/RNaseH-like_dom_sf"/>
</dbReference>
<proteinExistence type="predicted"/>
<dbReference type="SMART" id="SM00732">
    <property type="entry name" value="YqgFc"/>
    <property type="match status" value="1"/>
</dbReference>
<dbReference type="Gene3D" id="1.10.10.650">
    <property type="entry name" value="RuvA domain 2-like"/>
    <property type="match status" value="1"/>
</dbReference>
<dbReference type="Pfam" id="PF16921">
    <property type="entry name" value="Tex_YqgF"/>
    <property type="match status" value="1"/>
</dbReference>
<dbReference type="PANTHER" id="PTHR10724">
    <property type="entry name" value="30S RIBOSOMAL PROTEIN S1"/>
    <property type="match status" value="1"/>
</dbReference>
<dbReference type="InterPro" id="IPR010994">
    <property type="entry name" value="RuvA_2-like"/>
</dbReference>
<dbReference type="GO" id="GO:0006139">
    <property type="term" value="P:nucleobase-containing compound metabolic process"/>
    <property type="evidence" value="ECO:0007669"/>
    <property type="project" value="InterPro"/>
</dbReference>
<dbReference type="HOGENOM" id="CLU_009833_0_2_10"/>
<dbReference type="PROSITE" id="PS50126">
    <property type="entry name" value="S1"/>
    <property type="match status" value="1"/>
</dbReference>
<dbReference type="Gene3D" id="2.40.50.140">
    <property type="entry name" value="Nucleic acid-binding proteins"/>
    <property type="match status" value="1"/>
</dbReference>
<dbReference type="STRING" id="865938.Weevi_1624"/>
<dbReference type="InterPro" id="IPR006641">
    <property type="entry name" value="YqgF/RNaseH-like_dom"/>
</dbReference>
<dbReference type="Gene3D" id="1.10.3500.10">
    <property type="entry name" value="Tex N-terminal region-like"/>
    <property type="match status" value="1"/>
</dbReference>
<dbReference type="Pfam" id="PF09371">
    <property type="entry name" value="Tex_N"/>
    <property type="match status" value="1"/>
</dbReference>
<protein>
    <submittedName>
        <fullName evidence="2">Tex-like protein</fullName>
    </submittedName>
</protein>
<dbReference type="Pfam" id="PF22706">
    <property type="entry name" value="Tex_central_region"/>
    <property type="match status" value="1"/>
</dbReference>
<name>F0NZH5_WEEVC</name>
<dbReference type="Pfam" id="PF17674">
    <property type="entry name" value="HHH_9"/>
    <property type="match status" value="1"/>
</dbReference>
<dbReference type="Pfam" id="PF00575">
    <property type="entry name" value="S1"/>
    <property type="match status" value="1"/>
</dbReference>
<dbReference type="eggNOG" id="COG2183">
    <property type="taxonomic scope" value="Bacteria"/>
</dbReference>
<dbReference type="RefSeq" id="WP_013598711.1">
    <property type="nucleotide sequence ID" value="NC_015144.1"/>
</dbReference>
<evidence type="ECO:0000313" key="3">
    <source>
        <dbReference type="Proteomes" id="UP000008641"/>
    </source>
</evidence>
<dbReference type="Gene3D" id="3.30.420.140">
    <property type="entry name" value="YqgF/RNase H-like domain"/>
    <property type="match status" value="1"/>
</dbReference>
<dbReference type="FunFam" id="1.10.10.650:FF:000001">
    <property type="entry name" value="S1 RNA-binding domain 1"/>
    <property type="match status" value="1"/>
</dbReference>
<dbReference type="InterPro" id="IPR023319">
    <property type="entry name" value="Tex-like_HTH_dom_sf"/>
</dbReference>
<keyword evidence="3" id="KW-1185">Reference proteome</keyword>
<dbReference type="SMART" id="SM00316">
    <property type="entry name" value="S1"/>
    <property type="match status" value="1"/>
</dbReference>
<dbReference type="GO" id="GO:0003729">
    <property type="term" value="F:mRNA binding"/>
    <property type="evidence" value="ECO:0007669"/>
    <property type="project" value="TreeGrafter"/>
</dbReference>
<dbReference type="EMBL" id="CP002455">
    <property type="protein sequence ID" value="ADX68322.1"/>
    <property type="molecule type" value="Genomic_DNA"/>
</dbReference>
<dbReference type="InterPro" id="IPR055179">
    <property type="entry name" value="Tex-like_central_region"/>
</dbReference>
<dbReference type="SUPFAM" id="SSF53098">
    <property type="entry name" value="Ribonuclease H-like"/>
    <property type="match status" value="1"/>
</dbReference>
<dbReference type="InterPro" id="IPR003029">
    <property type="entry name" value="S1_domain"/>
</dbReference>
<feature type="domain" description="S1 motif" evidence="1">
    <location>
        <begin position="639"/>
        <end position="708"/>
    </location>
</feature>
<dbReference type="OrthoDB" id="9804714at2"/>
<sequence length="709" mass="80506">MNLETYLEKETQIPPKTLRNIIVLFEQDASIPFIARYRKDQTGNLDEVMLSTILKKKKNFETLLKRKQNILETIQEQGKLSEELRIKIENCYNPTQLEDWYLPYKKKRKTLAMTAIDNGLMPLAKIIMKQNTALDWENLQKKYLSREITTTKDALDGAKHIITQWINEHENVRKQLRKAMFHEGKVKSLLIKGKESEENASKFSNYFDFEEPIKRIPAHRLLAVLRGENEGLLRVKLAFDQQQALEIIRQKIIKTQQKEVQNFLETACKEAYTKYLEPSLTTELMQQAKKDADVLSISIFSKNLQQLLLTPPYGEKRILAIDPGFKSGCKVVCLDENGGLLHNENIYPHAPKNESIPAQKKIRSLVNAYQIQAIAIGNGTASRETEHFIQKIAFDRPLDVFVVSEAGASIYSASAIAREEFPDKDVTVRGAVSIGRRLSDPLAELVKINPKSIGIGQYQHDVNQTLLKEELDQTVMFCVNQVGVNLNTASPHLLQYVSGIGKKLAENIVQYRTKNGPFECRKDLLKVPSFGEKAFLQASAFLRIANGKNKLDNSAVHPESYSIVEKIANDLGMKSEDLIGNKEVLSTIEIGKYTQKEMGELYLKDLLKELEKPGLDPRKQGKVFSFNPKIKNLEDLKVGLRLPGIVQNITHFGCFVDVGIKENGLLHVSKIAKEFIADVNSKIHMHQELLVTVVSIDLENRKFQLSLID</sequence>
<accession>F0NZH5</accession>
<dbReference type="Proteomes" id="UP000008641">
    <property type="component" value="Chromosome"/>
</dbReference>
<reference evidence="3" key="2">
    <citation type="journal article" date="2011" name="Stand. Genomic Sci.">
        <title>Complete genome sequence of Weeksella virosa type strain (9751T).</title>
        <authorList>
            <person name="Lang E."/>
            <person name="Teshima H."/>
            <person name="Lucas S."/>
            <person name="Lapidus A."/>
            <person name="Hammon N."/>
            <person name="Deshpande S."/>
            <person name="Nolan M."/>
            <person name="Cheng J."/>
            <person name="Pitluck S."/>
            <person name="Liolios K."/>
            <person name="Pagani I."/>
            <person name="Mikhailova N."/>
            <person name="Ivanova N."/>
            <person name="Mavromatis K."/>
            <person name="Pati A."/>
            <person name="Tapia R."/>
            <person name="Han C."/>
            <person name="Goodwin L."/>
            <person name="Chen A."/>
            <person name="Palaniappan K."/>
            <person name="Land M."/>
            <person name="Hauser L."/>
            <person name="Chang Y."/>
            <person name="Jeffries C."/>
            <person name="Brambilla E."/>
            <person name="Kopitz M."/>
            <person name="Rohde M."/>
            <person name="Goker M."/>
            <person name="Tindall B."/>
            <person name="Detter J."/>
            <person name="Woyke T."/>
            <person name="Bristow J."/>
            <person name="Eisen J."/>
            <person name="Markowitz V."/>
            <person name="Hugenholtz P."/>
            <person name="Klenk H."/>
            <person name="Kyrpides N."/>
        </authorList>
    </citation>
    <scope>NUCLEOTIDE SEQUENCE [LARGE SCALE GENOMIC DNA]</scope>
    <source>
        <strain evidence="3">ATCC 43766 / DSM 16922 / JCM 21250 / NBRC 16016 / NCTC 11634 / CL345/78</strain>
    </source>
</reference>
<dbReference type="InterPro" id="IPR018974">
    <property type="entry name" value="Tex-like_N"/>
</dbReference>
<dbReference type="InterPro" id="IPR041692">
    <property type="entry name" value="HHH_9"/>
</dbReference>
<organism evidence="2 3">
    <name type="scientific">Weeksella virosa (strain ATCC 43766 / DSM 16922 / JCM 21250 / CCUG 30538 / CDC 9751 / IAM 14551 / NBRC 16016 / NCTC 11634 / CL345/78)</name>
    <dbReference type="NCBI Taxonomy" id="865938"/>
    <lineage>
        <taxon>Bacteria</taxon>
        <taxon>Pseudomonadati</taxon>
        <taxon>Bacteroidota</taxon>
        <taxon>Flavobacteriia</taxon>
        <taxon>Flavobacteriales</taxon>
        <taxon>Weeksellaceae</taxon>
        <taxon>Weeksella</taxon>
    </lineage>
</organism>
<reference evidence="2 3" key="1">
    <citation type="journal article" date="2011" name="Stand. Genomic Sci.">
        <title>Complete genome sequence of Weeksella virosa type strain (9751).</title>
        <authorList>
            <person name="Lang E."/>
            <person name="Teshima H."/>
            <person name="Lucas S."/>
            <person name="Lapidus A."/>
            <person name="Hammon N."/>
            <person name="Deshpande S."/>
            <person name="Nolan M."/>
            <person name="Cheng J.F."/>
            <person name="Pitluck S."/>
            <person name="Liolios K."/>
            <person name="Pagani I."/>
            <person name="Mikhailova N."/>
            <person name="Ivanova N."/>
            <person name="Mavromatis K."/>
            <person name="Pati A."/>
            <person name="Tapia R."/>
            <person name="Han C."/>
            <person name="Goodwin L."/>
            <person name="Chen A."/>
            <person name="Palaniappan K."/>
            <person name="Land M."/>
            <person name="Hauser L."/>
            <person name="Chang Y.J."/>
            <person name="Jeffries C.D."/>
            <person name="Brambilla E.M."/>
            <person name="Kopitz M."/>
            <person name="Rohde M."/>
            <person name="Goker M."/>
            <person name="Tindall B.J."/>
            <person name="Detter J.C."/>
            <person name="Woyke T."/>
            <person name="Bristow J."/>
            <person name="Eisen J.A."/>
            <person name="Markowitz V."/>
            <person name="Hugenholtz P."/>
            <person name="Klenk H.P."/>
            <person name="Kyrpides N.C."/>
        </authorList>
    </citation>
    <scope>NUCLEOTIDE SEQUENCE [LARGE SCALE GENOMIC DNA]</scope>
    <source>
        <strain evidence="3">ATCC 43766 / DSM 16922 / JCM 21250 / NBRC 16016 / NCTC 11634 / CL345/78</strain>
    </source>
</reference>
<dbReference type="InterPro" id="IPR032639">
    <property type="entry name" value="Tex_YqgF"/>
</dbReference>
<evidence type="ECO:0000313" key="2">
    <source>
        <dbReference type="EMBL" id="ADX68322.1"/>
    </source>
</evidence>
<evidence type="ECO:0000259" key="1">
    <source>
        <dbReference type="PROSITE" id="PS50126"/>
    </source>
</evidence>
<dbReference type="InterPro" id="IPR012340">
    <property type="entry name" value="NA-bd_OB-fold"/>
</dbReference>
<dbReference type="Gene3D" id="1.10.150.310">
    <property type="entry name" value="Tex RuvX-like domain-like"/>
    <property type="match status" value="1"/>
</dbReference>